<accession>A0A9Q0FTR9</accession>
<dbReference type="PROSITE" id="PS50181">
    <property type="entry name" value="FBOX"/>
    <property type="match status" value="1"/>
</dbReference>
<feature type="region of interest" description="Disordered" evidence="1">
    <location>
        <begin position="325"/>
        <end position="351"/>
    </location>
</feature>
<dbReference type="SMART" id="SM00612">
    <property type="entry name" value="Kelch"/>
    <property type="match status" value="2"/>
</dbReference>
<dbReference type="AlphaFoldDB" id="A0A9Q0FTR9"/>
<dbReference type="InterPro" id="IPR001810">
    <property type="entry name" value="F-box_dom"/>
</dbReference>
<evidence type="ECO:0000313" key="4">
    <source>
        <dbReference type="Proteomes" id="UP001141552"/>
    </source>
</evidence>
<name>A0A9Q0FTR9_9ROSI</name>
<dbReference type="Pfam" id="PF01344">
    <property type="entry name" value="Kelch_1"/>
    <property type="match status" value="2"/>
</dbReference>
<dbReference type="SMART" id="SM00256">
    <property type="entry name" value="FBOX"/>
    <property type="match status" value="1"/>
</dbReference>
<dbReference type="InterPro" id="IPR006652">
    <property type="entry name" value="Kelch_1"/>
</dbReference>
<dbReference type="OrthoDB" id="1913441at2759"/>
<dbReference type="CDD" id="cd22157">
    <property type="entry name" value="F-box_AtFBW1-like"/>
    <property type="match status" value="1"/>
</dbReference>
<feature type="domain" description="F-box" evidence="2">
    <location>
        <begin position="391"/>
        <end position="437"/>
    </location>
</feature>
<dbReference type="PANTHER" id="PTHR47712">
    <property type="entry name" value="OS09G0555300 PROTEIN"/>
    <property type="match status" value="1"/>
</dbReference>
<dbReference type="FunFam" id="2.120.10.80:FF:000193">
    <property type="entry name" value="F-box/kelch-repeat protein isoform A"/>
    <property type="match status" value="1"/>
</dbReference>
<dbReference type="FunFam" id="2.120.10.80:FF:000103">
    <property type="entry name" value="F-box/kelch-repeat protein At5g42360"/>
    <property type="match status" value="1"/>
</dbReference>
<reference evidence="3" key="2">
    <citation type="journal article" date="2023" name="Plants (Basel)">
        <title>Annotation of the Turnera subulata (Passifloraceae) Draft Genome Reveals the S-Locus Evolved after the Divergence of Turneroideae from Passifloroideae in a Stepwise Manner.</title>
        <authorList>
            <person name="Henning P.M."/>
            <person name="Roalson E.H."/>
            <person name="Mir W."/>
            <person name="McCubbin A.G."/>
            <person name="Shore J.S."/>
        </authorList>
    </citation>
    <scope>NUCLEOTIDE SEQUENCE</scope>
    <source>
        <strain evidence="3">F60SS</strain>
    </source>
</reference>
<evidence type="ECO:0000256" key="1">
    <source>
        <dbReference type="SAM" id="MobiDB-lite"/>
    </source>
</evidence>
<comment type="caution">
    <text evidence="3">The sequence shown here is derived from an EMBL/GenBank/DDBJ whole genome shotgun (WGS) entry which is preliminary data.</text>
</comment>
<evidence type="ECO:0000259" key="2">
    <source>
        <dbReference type="PROSITE" id="PS50181"/>
    </source>
</evidence>
<organism evidence="3 4">
    <name type="scientific">Turnera subulata</name>
    <dbReference type="NCBI Taxonomy" id="218843"/>
    <lineage>
        <taxon>Eukaryota</taxon>
        <taxon>Viridiplantae</taxon>
        <taxon>Streptophyta</taxon>
        <taxon>Embryophyta</taxon>
        <taxon>Tracheophyta</taxon>
        <taxon>Spermatophyta</taxon>
        <taxon>Magnoliopsida</taxon>
        <taxon>eudicotyledons</taxon>
        <taxon>Gunneridae</taxon>
        <taxon>Pentapetalae</taxon>
        <taxon>rosids</taxon>
        <taxon>fabids</taxon>
        <taxon>Malpighiales</taxon>
        <taxon>Passifloraceae</taxon>
        <taxon>Turnera</taxon>
    </lineage>
</organism>
<dbReference type="PANTHER" id="PTHR47712:SF1">
    <property type="entry name" value="OS09G0555300 PROTEIN"/>
    <property type="match status" value="1"/>
</dbReference>
<dbReference type="SUPFAM" id="SSF117281">
    <property type="entry name" value="Kelch motif"/>
    <property type="match status" value="1"/>
</dbReference>
<dbReference type="Proteomes" id="UP001141552">
    <property type="component" value="Unassembled WGS sequence"/>
</dbReference>
<dbReference type="Pfam" id="PF00646">
    <property type="entry name" value="F-box"/>
    <property type="match status" value="1"/>
</dbReference>
<dbReference type="SUPFAM" id="SSF81383">
    <property type="entry name" value="F-box domain"/>
    <property type="match status" value="1"/>
</dbReference>
<keyword evidence="4" id="KW-1185">Reference proteome</keyword>
<protein>
    <recommendedName>
        <fullName evidence="2">F-box domain-containing protein</fullName>
    </recommendedName>
</protein>
<dbReference type="GO" id="GO:0019005">
    <property type="term" value="C:SCF ubiquitin ligase complex"/>
    <property type="evidence" value="ECO:0007669"/>
    <property type="project" value="TreeGrafter"/>
</dbReference>
<dbReference type="InterPro" id="IPR036047">
    <property type="entry name" value="F-box-like_dom_sf"/>
</dbReference>
<sequence length="838" mass="95083">MGGLRAFPTYGPGFSFNPATYGTKEEYALFNELATKLARDVCEYNNCIKDVDHHLVFKQLIKAVAYPQQHFFITLVAKHMGNLKVVQAEVKYGWFYTKDYGVEFIIHKIKPFYQGSLAIYKWEEYALEPTKDLLRAYATHYGLLPCSMDKFLQFLLDFSPTVLGEMQVALLRSIMEDTEDVARSLVVALGANQKSSSSGFSPPQKSTPNDLGTFFPYLKFGVMDLLNMQLMFPSYGLRLLPAGSVVSYRVGMLSERLTGEGSVRRDFEALQLTVPQRLARSVSQKLRKKGHSRGEGEEEEDDARGVSLKCLTLYGKGGGCKVGADTGEDYGDSGGRRRSSSTSDEGKGGYKPICGSDEPAFDCFSYSMRDRFWKRNIRKDMELMEDSIQNSRLHCCLPDDILELCLVRLPLTSLMNARLVCKKWRSLTTSPRFLQIRREGSYQNPWLFLFGAVKDGYCSGVIHALDISQDQWHRIDSDILKGKFMFSIASIQDDIYVVGGCSSLTQFGRVDRSSFKTHKGVLVFSPLTKSWRKAASMKYARSMPVLGISEVSSDFSIVHSHQHRQDRRFPRSRLGGVSDVYEDPHRLSLRRQSRSAVEEYESSSIPTRKSYRFSRQKSNRPNMKDCKRFVLIAVGGLGSWDEPLDSGEIYDPISNKWTEIQRLPVDFGIVCCGVICNGIFYVYSETDKLMGYDVERGFWMGIQASPFPPRVHEYYPKLVSCCGRLFMVSVSWCEGDGHIGQRNKAVRKLWELDLMYLTWSEVSVHPDAPMDWNATFVADKNLIFGVEMFKIFGQVLDFFTVCKVSDVGMKWSHISRNHMAQELDASSCMTKSLAVLYL</sequence>
<evidence type="ECO:0000313" key="3">
    <source>
        <dbReference type="EMBL" id="KAJ4837694.1"/>
    </source>
</evidence>
<dbReference type="InterPro" id="IPR015915">
    <property type="entry name" value="Kelch-typ_b-propeller"/>
</dbReference>
<reference evidence="3" key="1">
    <citation type="submission" date="2022-02" db="EMBL/GenBank/DDBJ databases">
        <authorList>
            <person name="Henning P.M."/>
            <person name="McCubbin A.G."/>
            <person name="Shore J.S."/>
        </authorList>
    </citation>
    <scope>NUCLEOTIDE SEQUENCE</scope>
    <source>
        <strain evidence="3">F60SS</strain>
        <tissue evidence="3">Leaves</tissue>
    </source>
</reference>
<feature type="region of interest" description="Disordered" evidence="1">
    <location>
        <begin position="281"/>
        <end position="301"/>
    </location>
</feature>
<proteinExistence type="predicted"/>
<dbReference type="EMBL" id="JAKUCV010003763">
    <property type="protein sequence ID" value="KAJ4837694.1"/>
    <property type="molecule type" value="Genomic_DNA"/>
</dbReference>
<gene>
    <name evidence="3" type="ORF">Tsubulata_035009</name>
</gene>
<dbReference type="Gene3D" id="2.120.10.80">
    <property type="entry name" value="Kelch-type beta propeller"/>
    <property type="match status" value="2"/>
</dbReference>